<dbReference type="Proteomes" id="UP001228905">
    <property type="component" value="Unassembled WGS sequence"/>
</dbReference>
<feature type="region of interest" description="Disordered" evidence="1">
    <location>
        <begin position="98"/>
        <end position="121"/>
    </location>
</feature>
<feature type="compositionally biased region" description="Low complexity" evidence="1">
    <location>
        <begin position="468"/>
        <end position="479"/>
    </location>
</feature>
<dbReference type="Gene3D" id="3.30.750.140">
    <property type="match status" value="1"/>
</dbReference>
<proteinExistence type="predicted"/>
<comment type="caution">
    <text evidence="3">The sequence shown here is derived from an EMBL/GenBank/DDBJ whole genome shotgun (WGS) entry which is preliminary data.</text>
</comment>
<name>A0ABU0IPI3_9CAUL</name>
<evidence type="ECO:0000259" key="2">
    <source>
        <dbReference type="Pfam" id="PF02120"/>
    </source>
</evidence>
<gene>
    <name evidence="3" type="ORF">QO010_001106</name>
</gene>
<dbReference type="InterPro" id="IPR021136">
    <property type="entry name" value="Flagellar_hook_control-like_C"/>
</dbReference>
<dbReference type="CDD" id="cd17470">
    <property type="entry name" value="T3SS_Flik_C"/>
    <property type="match status" value="1"/>
</dbReference>
<feature type="domain" description="Flagellar hook-length control protein-like C-terminal" evidence="2">
    <location>
        <begin position="365"/>
        <end position="441"/>
    </location>
</feature>
<feature type="region of interest" description="Disordered" evidence="1">
    <location>
        <begin position="295"/>
        <end position="335"/>
    </location>
</feature>
<evidence type="ECO:0000313" key="3">
    <source>
        <dbReference type="EMBL" id="MDQ0463335.1"/>
    </source>
</evidence>
<protein>
    <recommendedName>
        <fullName evidence="2">Flagellar hook-length control protein-like C-terminal domain-containing protein</fullName>
    </recommendedName>
</protein>
<dbReference type="EMBL" id="JAUSVS010000002">
    <property type="protein sequence ID" value="MDQ0463335.1"/>
    <property type="molecule type" value="Genomic_DNA"/>
</dbReference>
<accession>A0ABU0IPI3</accession>
<organism evidence="3 4">
    <name type="scientific">Caulobacter ginsengisoli</name>
    <dbReference type="NCBI Taxonomy" id="400775"/>
    <lineage>
        <taxon>Bacteria</taxon>
        <taxon>Pseudomonadati</taxon>
        <taxon>Pseudomonadota</taxon>
        <taxon>Alphaproteobacteria</taxon>
        <taxon>Caulobacterales</taxon>
        <taxon>Caulobacteraceae</taxon>
        <taxon>Caulobacter</taxon>
    </lineage>
</organism>
<reference evidence="3 4" key="1">
    <citation type="submission" date="2023-07" db="EMBL/GenBank/DDBJ databases">
        <title>Genomic Encyclopedia of Type Strains, Phase IV (KMG-IV): sequencing the most valuable type-strain genomes for metagenomic binning, comparative biology and taxonomic classification.</title>
        <authorList>
            <person name="Goeker M."/>
        </authorList>
    </citation>
    <scope>NUCLEOTIDE SEQUENCE [LARGE SCALE GENOMIC DNA]</scope>
    <source>
        <strain evidence="3 4">DSM 18695</strain>
    </source>
</reference>
<sequence>MSAPVVNPAVTANPAAQAAGGLFGRAAGAQTPLVGFEALLAALFPTAGVTPAVPGKVATDAQADQAQSDQAKTEDTAATTDLTALQAQLAALLAQVPVGTPPATTPTASETTSSLTSPTAPKTLPADLLLAMKDRTLASAAQPTAANATAPAADAAPTDAAPTPTTPANAALQLAAADLPPLVQPAIPPKAAAPAAQTAKVEAPAAPLAELKSVAPPAPPVVPAAPAEAAPAVAAVVTPPAEAQAVVAAQTPKPDRAPIAPANHIPAQAAAPKADGPQILAQATPTQTAAAVLAAQAGSGGASGDSADRGQPDSPEGQAASNQGAPDAASLPAAGQPSIAHMIQAQASAVATRGAPETVAKLAAQIIKKLEARTSRFDIALDPVGLGKVDVKVEIGAQGQMTAALSFDSAAAAAELRGRAGELRAALEQAGFDLGNGSLSFNFNGQGGEAGKQTFAEPDRRPNRILQATTTADAPPIAASRSPFDSRPSGVDVRI</sequence>
<feature type="region of interest" description="Disordered" evidence="1">
    <location>
        <begin position="448"/>
        <end position="495"/>
    </location>
</feature>
<dbReference type="InterPro" id="IPR038610">
    <property type="entry name" value="FliK-like_C_sf"/>
</dbReference>
<dbReference type="Pfam" id="PF02120">
    <property type="entry name" value="Flg_hook"/>
    <property type="match status" value="1"/>
</dbReference>
<feature type="compositionally biased region" description="Low complexity" evidence="1">
    <location>
        <begin position="105"/>
        <end position="121"/>
    </location>
</feature>
<keyword evidence="4" id="KW-1185">Reference proteome</keyword>
<evidence type="ECO:0000256" key="1">
    <source>
        <dbReference type="SAM" id="MobiDB-lite"/>
    </source>
</evidence>
<evidence type="ECO:0000313" key="4">
    <source>
        <dbReference type="Proteomes" id="UP001228905"/>
    </source>
</evidence>
<feature type="region of interest" description="Disordered" evidence="1">
    <location>
        <begin position="141"/>
        <end position="166"/>
    </location>
</feature>
<dbReference type="RefSeq" id="WP_307347102.1">
    <property type="nucleotide sequence ID" value="NZ_JAUSVS010000002.1"/>
</dbReference>